<keyword evidence="4" id="KW-1185">Reference proteome</keyword>
<evidence type="ECO:0000256" key="1">
    <source>
        <dbReference type="ARBA" id="ARBA00008769"/>
    </source>
</evidence>
<dbReference type="InterPro" id="IPR007049">
    <property type="entry name" value="Carb-sel_porin_OprB"/>
</dbReference>
<protein>
    <submittedName>
        <fullName evidence="3">Carbohydrate porin</fullName>
    </submittedName>
</protein>
<proteinExistence type="inferred from homology"/>
<evidence type="ECO:0000313" key="4">
    <source>
        <dbReference type="Proteomes" id="UP001597297"/>
    </source>
</evidence>
<dbReference type="RefSeq" id="WP_377094561.1">
    <property type="nucleotide sequence ID" value="NZ_JBHSJM010000001.1"/>
</dbReference>
<dbReference type="InterPro" id="IPR038673">
    <property type="entry name" value="OprB_sf"/>
</dbReference>
<dbReference type="EMBL" id="JBHUJC010000026">
    <property type="protein sequence ID" value="MFD2276615.1"/>
    <property type="molecule type" value="Genomic_DNA"/>
</dbReference>
<evidence type="ECO:0000256" key="2">
    <source>
        <dbReference type="RuleBase" id="RU363072"/>
    </source>
</evidence>
<dbReference type="Gene3D" id="2.40.160.180">
    <property type="entry name" value="Carbohydrate-selective porin OprB"/>
    <property type="match status" value="1"/>
</dbReference>
<organism evidence="3 4">
    <name type="scientific">Rubritalea spongiae</name>
    <dbReference type="NCBI Taxonomy" id="430797"/>
    <lineage>
        <taxon>Bacteria</taxon>
        <taxon>Pseudomonadati</taxon>
        <taxon>Verrucomicrobiota</taxon>
        <taxon>Verrucomicrobiia</taxon>
        <taxon>Verrucomicrobiales</taxon>
        <taxon>Rubritaleaceae</taxon>
        <taxon>Rubritalea</taxon>
    </lineage>
</organism>
<comment type="similarity">
    <text evidence="1 2">Belongs to the OprB family.</text>
</comment>
<gene>
    <name evidence="3" type="ORF">ACFSQZ_09065</name>
</gene>
<feature type="chain" id="PRO_5044991823" evidence="2">
    <location>
        <begin position="21"/>
        <end position="387"/>
    </location>
</feature>
<feature type="signal peptide" evidence="2">
    <location>
        <begin position="1"/>
        <end position="20"/>
    </location>
</feature>
<keyword evidence="2" id="KW-0732">Signal</keyword>
<reference evidence="4" key="1">
    <citation type="journal article" date="2019" name="Int. J. Syst. Evol. Microbiol.">
        <title>The Global Catalogue of Microorganisms (GCM) 10K type strain sequencing project: providing services to taxonomists for standard genome sequencing and annotation.</title>
        <authorList>
            <consortium name="The Broad Institute Genomics Platform"/>
            <consortium name="The Broad Institute Genome Sequencing Center for Infectious Disease"/>
            <person name="Wu L."/>
            <person name="Ma J."/>
        </authorList>
    </citation>
    <scope>NUCLEOTIDE SEQUENCE [LARGE SCALE GENOMIC DNA]</scope>
    <source>
        <strain evidence="4">JCM 16545</strain>
    </source>
</reference>
<comment type="caution">
    <text evidence="3">The sequence shown here is derived from an EMBL/GenBank/DDBJ whole genome shotgun (WGS) entry which is preliminary data.</text>
</comment>
<sequence>MQIFRNSAILYVLLSSPLLASKGEADALSLGGLQNNETPSRSIFSKDRFDIALSYSALVQGALGEGESGGSGEAAFSGRYVFVDETYPSRLLNKLGVESDGSLSLKFRFRQRHKLLDISAAELALPIGSILGTTDGFSNSGFEIPDFYIQHVFHQGKVELRYGQITVESRIDGHALRSAKTAFLNRVFSTNPTVAFPRFGAGATTRWQVNDHFSLTGVLTQVQASKAGTQVDFDLNASDLFTGLQFDYEWGDEEKLSNSLQLLFWGADATDELKEDFGFSATFEQHYTGLDRSIFARIASSQGQQTDLDMMGVVGIGQTMREKDLIGIGTGVGHSSEKGRTQAVLEAFYRYQAPFGLQITPDVQLLIGDGLDGDFDFVAGLRGHIYF</sequence>
<accession>A0ABW5E4L6</accession>
<dbReference type="Proteomes" id="UP001597297">
    <property type="component" value="Unassembled WGS sequence"/>
</dbReference>
<dbReference type="Pfam" id="PF04966">
    <property type="entry name" value="OprB"/>
    <property type="match status" value="1"/>
</dbReference>
<name>A0ABW5E4L6_9BACT</name>
<evidence type="ECO:0000313" key="3">
    <source>
        <dbReference type="EMBL" id="MFD2276615.1"/>
    </source>
</evidence>